<dbReference type="Proteomes" id="UP000241426">
    <property type="component" value="Unassembled WGS sequence"/>
</dbReference>
<proteinExistence type="predicted"/>
<evidence type="ECO:0000313" key="1">
    <source>
        <dbReference type="EMBL" id="PSV00863.1"/>
    </source>
</evidence>
<comment type="caution">
    <text evidence="1">The sequence shown here is derived from an EMBL/GenBank/DDBJ whole genome shotgun (WGS) entry which is preliminary data.</text>
</comment>
<protein>
    <submittedName>
        <fullName evidence="1">Uncharacterized protein</fullName>
    </submittedName>
</protein>
<dbReference type="AlphaFoldDB" id="A0A2T3KM38"/>
<sequence length="67" mass="8043">MLLFESLQKIQMEDDTERLSETYERTLTSYSSDGYDELISLDFVENFKDLSREQQKIILRTTKKDKE</sequence>
<organism evidence="1 2">
    <name type="scientific">Photobacterium kishitanii</name>
    <dbReference type="NCBI Taxonomy" id="318456"/>
    <lineage>
        <taxon>Bacteria</taxon>
        <taxon>Pseudomonadati</taxon>
        <taxon>Pseudomonadota</taxon>
        <taxon>Gammaproteobacteria</taxon>
        <taxon>Vibrionales</taxon>
        <taxon>Vibrionaceae</taxon>
        <taxon>Photobacterium</taxon>
    </lineage>
</organism>
<gene>
    <name evidence="1" type="ORF">C9J27_02220</name>
</gene>
<name>A0A2T3KM38_9GAMM</name>
<dbReference type="EMBL" id="PYNF01000002">
    <property type="protein sequence ID" value="PSV00863.1"/>
    <property type="molecule type" value="Genomic_DNA"/>
</dbReference>
<accession>A0A2T3KM38</accession>
<evidence type="ECO:0000313" key="2">
    <source>
        <dbReference type="Proteomes" id="UP000241426"/>
    </source>
</evidence>
<reference evidence="1 2" key="1">
    <citation type="submission" date="2018-01" db="EMBL/GenBank/DDBJ databases">
        <title>Whole genome sequencing of Histamine producing bacteria.</title>
        <authorList>
            <person name="Butler K."/>
        </authorList>
    </citation>
    <scope>NUCLEOTIDE SEQUENCE [LARGE SCALE GENOMIC DNA]</scope>
    <source>
        <strain evidence="1 2">FS-7.2</strain>
    </source>
</reference>